<sequence>MKIEIDSSLMEKIGVDENEAKELLAIALYKYKGIHGSIAGKLIEKSEFDFHSLLSEKGETVNYDVDDLIDDIKNNDL</sequence>
<reference evidence="1 2" key="1">
    <citation type="submission" date="2024-04" db="EMBL/GenBank/DDBJ databases">
        <title>Draft genome sequence of Sessilibacter corallicola NBRC 116591.</title>
        <authorList>
            <person name="Miyakawa T."/>
            <person name="Kusuya Y."/>
            <person name="Miura T."/>
        </authorList>
    </citation>
    <scope>NUCLEOTIDE SEQUENCE [LARGE SCALE GENOMIC DNA]</scope>
    <source>
        <strain evidence="1 2">KU-00831-HH</strain>
    </source>
</reference>
<dbReference type="EMBL" id="BAABWN010000006">
    <property type="protein sequence ID" value="GAA6168251.1"/>
    <property type="molecule type" value="Genomic_DNA"/>
</dbReference>
<dbReference type="Proteomes" id="UP001465153">
    <property type="component" value="Unassembled WGS sequence"/>
</dbReference>
<name>A0ABQ0A9C9_9GAMM</name>
<dbReference type="Pfam" id="PF03683">
    <property type="entry name" value="UPF0175"/>
    <property type="match status" value="1"/>
</dbReference>
<accession>A0ABQ0A9C9</accession>
<dbReference type="InterPro" id="IPR005368">
    <property type="entry name" value="UPF0175"/>
</dbReference>
<gene>
    <name evidence="1" type="ORF">NBRC116591_20620</name>
</gene>
<evidence type="ECO:0000313" key="1">
    <source>
        <dbReference type="EMBL" id="GAA6168251.1"/>
    </source>
</evidence>
<comment type="caution">
    <text evidence="1">The sequence shown here is derived from an EMBL/GenBank/DDBJ whole genome shotgun (WGS) entry which is preliminary data.</text>
</comment>
<proteinExistence type="predicted"/>
<keyword evidence="2" id="KW-1185">Reference proteome</keyword>
<dbReference type="RefSeq" id="WP_353302923.1">
    <property type="nucleotide sequence ID" value="NZ_BAABWN010000006.1"/>
</dbReference>
<protein>
    <submittedName>
        <fullName evidence="1">Uncharacterized protein</fullName>
    </submittedName>
</protein>
<evidence type="ECO:0000313" key="2">
    <source>
        <dbReference type="Proteomes" id="UP001465153"/>
    </source>
</evidence>
<organism evidence="1 2">
    <name type="scientific">Sessilibacter corallicola</name>
    <dbReference type="NCBI Taxonomy" id="2904075"/>
    <lineage>
        <taxon>Bacteria</taxon>
        <taxon>Pseudomonadati</taxon>
        <taxon>Pseudomonadota</taxon>
        <taxon>Gammaproteobacteria</taxon>
        <taxon>Cellvibrionales</taxon>
        <taxon>Cellvibrionaceae</taxon>
        <taxon>Sessilibacter</taxon>
    </lineage>
</organism>